<dbReference type="Proteomes" id="UP000078397">
    <property type="component" value="Unassembled WGS sequence"/>
</dbReference>
<organism evidence="1 2">
    <name type="scientific">Pochonia chlamydosporia 170</name>
    <dbReference type="NCBI Taxonomy" id="1380566"/>
    <lineage>
        <taxon>Eukaryota</taxon>
        <taxon>Fungi</taxon>
        <taxon>Dikarya</taxon>
        <taxon>Ascomycota</taxon>
        <taxon>Pezizomycotina</taxon>
        <taxon>Sordariomycetes</taxon>
        <taxon>Hypocreomycetidae</taxon>
        <taxon>Hypocreales</taxon>
        <taxon>Clavicipitaceae</taxon>
        <taxon>Pochonia</taxon>
    </lineage>
</organism>
<keyword evidence="2" id="KW-1185">Reference proteome</keyword>
<dbReference type="AlphaFoldDB" id="A0A179FX27"/>
<comment type="caution">
    <text evidence="1">The sequence shown here is derived from an EMBL/GenBank/DDBJ whole genome shotgun (WGS) entry which is preliminary data.</text>
</comment>
<accession>A0A179FX27</accession>
<dbReference type="Pfam" id="PF12294">
    <property type="entry name" value="DUF3626"/>
    <property type="match status" value="1"/>
</dbReference>
<dbReference type="EMBL" id="LSBJ02000002">
    <property type="protein sequence ID" value="OAQ69613.1"/>
    <property type="molecule type" value="Genomic_DNA"/>
</dbReference>
<dbReference type="GeneID" id="28853973"/>
<evidence type="ECO:0000313" key="1">
    <source>
        <dbReference type="EMBL" id="OAQ69613.1"/>
    </source>
</evidence>
<name>A0A179FX27_METCM</name>
<evidence type="ECO:0008006" key="3">
    <source>
        <dbReference type="Google" id="ProtNLM"/>
    </source>
</evidence>
<sequence length="365" mass="40643">MDVFDANNDEDVVALLPCQEAALASIKRQANALEPDATETIAQIMRMSNIESSKLHTAKEAIRKHARIALHFHPDRPAGEGTVATSLLHDGVYRNQFETGISNGLVAAFRGSLRDNWENNLFENAYGDHAVSLCHRPKYGALDLTNFEDGPAARFGSCYFLLKPAVATRSTFTFGGSQAAPKYRATADQFEPILAALLEETFTRDFMLGISGIRPAQAVQHLCQLPKFKDDGPRTLSRNLDHMIEAQIHGDVLLGRDVDTLVIDGAFRGTAIGHCLEQIGHQYRFPVRYRQSFQLDVRDVPLDFRGPSMPLLAKRISQNSIVTTATLGEGAQDLRKHPEAWTDRGTYAEVLQEFKLLWHILVRYG</sequence>
<reference evidence="1 2" key="1">
    <citation type="journal article" date="2016" name="PLoS Pathog.">
        <title>Biosynthesis of antibiotic leucinostatins in bio-control fungus Purpureocillium lilacinum and their inhibition on phytophthora revealed by genome mining.</title>
        <authorList>
            <person name="Wang G."/>
            <person name="Liu Z."/>
            <person name="Lin R."/>
            <person name="Li E."/>
            <person name="Mao Z."/>
            <person name="Ling J."/>
            <person name="Yang Y."/>
            <person name="Yin W.B."/>
            <person name="Xie B."/>
        </authorList>
    </citation>
    <scope>NUCLEOTIDE SEQUENCE [LARGE SCALE GENOMIC DNA]</scope>
    <source>
        <strain evidence="1">170</strain>
    </source>
</reference>
<protein>
    <recommendedName>
        <fullName evidence="3">DUF3626 domain-containing protein</fullName>
    </recommendedName>
</protein>
<gene>
    <name evidence="1" type="ORF">VFPPC_11945</name>
</gene>
<dbReference type="OrthoDB" id="3514773at2759"/>
<proteinExistence type="predicted"/>
<dbReference type="KEGG" id="pchm:VFPPC_11945"/>
<evidence type="ECO:0000313" key="2">
    <source>
        <dbReference type="Proteomes" id="UP000078397"/>
    </source>
</evidence>
<dbReference type="RefSeq" id="XP_018146150.1">
    <property type="nucleotide sequence ID" value="XM_018289979.1"/>
</dbReference>
<dbReference type="InterPro" id="IPR022074">
    <property type="entry name" value="DUF3626"/>
</dbReference>